<dbReference type="InterPro" id="IPR036950">
    <property type="entry name" value="PBP_transglycosylase"/>
</dbReference>
<name>A0A0U1D305_9MYCO</name>
<dbReference type="Pfam" id="PF09594">
    <property type="entry name" value="GT87"/>
    <property type="match status" value="1"/>
</dbReference>
<comment type="catalytic activity">
    <reaction evidence="13">
        <text>Preferential cleavage: (Ac)2-L-Lys-D-Ala-|-D-Ala. Also transpeptidation of peptidyl-alanyl moieties that are N-acyl substituents of D-alanine.</text>
        <dbReference type="EC" id="3.4.16.4"/>
    </reaction>
</comment>
<dbReference type="Gene3D" id="3.40.710.10">
    <property type="entry name" value="DD-peptidase/beta-lactamase superfamily"/>
    <property type="match status" value="1"/>
</dbReference>
<dbReference type="FunFam" id="1.10.3810.10:FF:000007">
    <property type="entry name" value="Penicillin-binding protein 1A"/>
    <property type="match status" value="1"/>
</dbReference>
<feature type="transmembrane region" description="Helical" evidence="16">
    <location>
        <begin position="80"/>
        <end position="103"/>
    </location>
</feature>
<dbReference type="GO" id="GO:0006508">
    <property type="term" value="P:proteolysis"/>
    <property type="evidence" value="ECO:0007669"/>
    <property type="project" value="UniProtKB-KW"/>
</dbReference>
<feature type="region of interest" description="Disordered" evidence="15">
    <location>
        <begin position="313"/>
        <end position="337"/>
    </location>
</feature>
<dbReference type="EMBL" id="CTEC01000001">
    <property type="protein sequence ID" value="CQD07110.1"/>
    <property type="molecule type" value="Genomic_DNA"/>
</dbReference>
<evidence type="ECO:0000256" key="10">
    <source>
        <dbReference type="ARBA" id="ARBA00023136"/>
    </source>
</evidence>
<keyword evidence="10 16" id="KW-0472">Membrane</keyword>
<feature type="transmembrane region" description="Helical" evidence="16">
    <location>
        <begin position="1115"/>
        <end position="1136"/>
    </location>
</feature>
<evidence type="ECO:0000256" key="14">
    <source>
        <dbReference type="ARBA" id="ARBA00049902"/>
    </source>
</evidence>
<dbReference type="GO" id="GO:0009252">
    <property type="term" value="P:peptidoglycan biosynthetic process"/>
    <property type="evidence" value="ECO:0007669"/>
    <property type="project" value="TreeGrafter"/>
</dbReference>
<keyword evidence="4" id="KW-0645">Protease</keyword>
<dbReference type="GO" id="GO:0008658">
    <property type="term" value="F:penicillin binding"/>
    <property type="evidence" value="ECO:0007669"/>
    <property type="project" value="InterPro"/>
</dbReference>
<evidence type="ECO:0000256" key="7">
    <source>
        <dbReference type="ARBA" id="ARBA00022692"/>
    </source>
</evidence>
<proteinExistence type="inferred from homology"/>
<dbReference type="InterPro" id="IPR001264">
    <property type="entry name" value="Glyco_trans_51"/>
</dbReference>
<keyword evidence="9 16" id="KW-1133">Transmembrane helix</keyword>
<feature type="domain" description="Penicillin-binding protein transpeptidase" evidence="17">
    <location>
        <begin position="398"/>
        <end position="658"/>
    </location>
</feature>
<feature type="transmembrane region" description="Helical" evidence="16">
    <location>
        <begin position="940"/>
        <end position="961"/>
    </location>
</feature>
<dbReference type="GO" id="GO:0030288">
    <property type="term" value="C:outer membrane-bounded periplasmic space"/>
    <property type="evidence" value="ECO:0007669"/>
    <property type="project" value="TreeGrafter"/>
</dbReference>
<feature type="transmembrane region" description="Helical" evidence="16">
    <location>
        <begin position="1143"/>
        <end position="1163"/>
    </location>
</feature>
<dbReference type="InterPro" id="IPR018584">
    <property type="entry name" value="GT87"/>
</dbReference>
<evidence type="ECO:0000256" key="3">
    <source>
        <dbReference type="ARBA" id="ARBA00022645"/>
    </source>
</evidence>
<feature type="transmembrane region" description="Helical" evidence="16">
    <location>
        <begin position="1051"/>
        <end position="1069"/>
    </location>
</feature>
<evidence type="ECO:0000256" key="13">
    <source>
        <dbReference type="ARBA" id="ARBA00034000"/>
    </source>
</evidence>
<feature type="compositionally biased region" description="Basic and acidic residues" evidence="15">
    <location>
        <begin position="12"/>
        <end position="28"/>
    </location>
</feature>
<evidence type="ECO:0000256" key="9">
    <source>
        <dbReference type="ARBA" id="ARBA00022989"/>
    </source>
</evidence>
<dbReference type="SUPFAM" id="SSF56601">
    <property type="entry name" value="beta-lactamase/transpeptidase-like"/>
    <property type="match status" value="1"/>
</dbReference>
<comment type="subcellular location">
    <subcellularLocation>
        <location evidence="1">Cell membrane</location>
        <topology evidence="1">Multi-pass membrane protein</topology>
    </subcellularLocation>
</comment>
<dbReference type="Gene3D" id="1.10.3810.10">
    <property type="entry name" value="Biosynthetic peptidoglycan transglycosylase-like"/>
    <property type="match status" value="1"/>
</dbReference>
<dbReference type="InterPro" id="IPR001460">
    <property type="entry name" value="PCN-bd_Tpept"/>
</dbReference>
<reference evidence="20" key="1">
    <citation type="submission" date="2015-03" db="EMBL/GenBank/DDBJ databases">
        <authorList>
            <person name="Urmite Genomes"/>
        </authorList>
    </citation>
    <scope>NUCLEOTIDE SEQUENCE [LARGE SCALE GENOMIC DNA]</scope>
    <source>
        <strain evidence="20">CSUR P1344</strain>
    </source>
</reference>
<keyword evidence="3" id="KW-0121">Carboxypeptidase</keyword>
<keyword evidence="5" id="KW-0328">Glycosyltransferase</keyword>
<feature type="transmembrane region" description="Helical" evidence="16">
    <location>
        <begin position="973"/>
        <end position="1006"/>
    </location>
</feature>
<organism evidence="19 20">
    <name type="scientific">Mycobacterium europaeum</name>
    <dbReference type="NCBI Taxonomy" id="761804"/>
    <lineage>
        <taxon>Bacteria</taxon>
        <taxon>Bacillati</taxon>
        <taxon>Actinomycetota</taxon>
        <taxon>Actinomycetes</taxon>
        <taxon>Mycobacteriales</taxon>
        <taxon>Mycobacteriaceae</taxon>
        <taxon>Mycobacterium</taxon>
        <taxon>Mycobacterium simiae complex</taxon>
    </lineage>
</organism>
<dbReference type="SUPFAM" id="SSF53955">
    <property type="entry name" value="Lysozyme-like"/>
    <property type="match status" value="1"/>
</dbReference>
<keyword evidence="11" id="KW-0511">Multifunctional enzyme</keyword>
<keyword evidence="6" id="KW-0808">Transferase</keyword>
<evidence type="ECO:0000256" key="6">
    <source>
        <dbReference type="ARBA" id="ARBA00022679"/>
    </source>
</evidence>
<keyword evidence="20" id="KW-1185">Reference proteome</keyword>
<keyword evidence="2" id="KW-1003">Cell membrane</keyword>
<dbReference type="Pfam" id="PF00912">
    <property type="entry name" value="Transgly"/>
    <property type="match status" value="1"/>
</dbReference>
<dbReference type="GO" id="GO:0005886">
    <property type="term" value="C:plasma membrane"/>
    <property type="evidence" value="ECO:0007669"/>
    <property type="project" value="UniProtKB-SubCell"/>
</dbReference>
<dbReference type="InterPro" id="IPR050396">
    <property type="entry name" value="Glycosyltr_51/Transpeptidase"/>
</dbReference>
<feature type="transmembrane region" description="Helical" evidence="16">
    <location>
        <begin position="1183"/>
        <end position="1202"/>
    </location>
</feature>
<evidence type="ECO:0000256" key="5">
    <source>
        <dbReference type="ARBA" id="ARBA00022676"/>
    </source>
</evidence>
<keyword evidence="7 16" id="KW-0812">Transmembrane</keyword>
<evidence type="ECO:0000256" key="16">
    <source>
        <dbReference type="SAM" id="Phobius"/>
    </source>
</evidence>
<feature type="region of interest" description="Disordered" evidence="15">
    <location>
        <begin position="1"/>
        <end position="64"/>
    </location>
</feature>
<keyword evidence="8" id="KW-0378">Hydrolase</keyword>
<dbReference type="GO" id="GO:0008955">
    <property type="term" value="F:peptidoglycan glycosyltransferase activity"/>
    <property type="evidence" value="ECO:0007669"/>
    <property type="project" value="UniProtKB-EC"/>
</dbReference>
<dbReference type="PANTHER" id="PTHR32282">
    <property type="entry name" value="BINDING PROTEIN TRANSPEPTIDASE, PUTATIVE-RELATED"/>
    <property type="match status" value="1"/>
</dbReference>
<sequence length="1292" mass="138518">MDSPSPAPPQRDALEEVKAALDSRTPPRRDRRTGGGRPPEGPPPPPGRRGRPGGPDGFGPRRRGDVHWTQQINWLWVRRAAYLSAAVLVLLPIITFAMAYFIVDIPKPGDLRTNQVSTILASDGSEIAKIIPPEGNRVDVNINQVPVHVRQAVIAAEDRNFYSNPGFDFSGFARAVDNNLFGNGDLQGGSTITQQYVKNALVGSAQHGLSGLMRKAKELVIATKMSGEWSKDDVLQAYLNIIYFGRGAYGISAAAKAYFNKPVEQLTVSEGALLAALIRRPSALDPAIDPQGARARWNWVLDGMVETKALSPGDRAAQEFPETVPPDQARAENQTTGPNGLIERQVTKELMELFNIDERTLNTQGLQVTTTIEPKAQQAAEKAVSKYLDGQDPDMRSAVVSIDPHDGAIRAYYGGADANGFDFAQAGLQTGSSFKVFALVAALEQGIGLGYQVDSSPLTVDGIKITNVDGESCGTCNIAQALKQSLNTSYYRLMLKLKGGPQAVADAAHQAGVATSFPGVDHTLSEDGKGGPPNNGIVLGQYQTRVIDMASAYATLAASGVYHRPHFVQKVVNSDGQVLFDASKSENNGEQRIPKAVADNVTAAMEPIASYSRGHALAGGRPSAAKTGTTQLGDTTADKDAWMVGYTPSLATAVWVGTAKGDAPLVTASGAPVYGSGLPSDIWKSTMDGALKGTPQESFPKPTEIGGYAGVPAPPPPPPQPSVTVIQPTVEVAPGITIPIGPPTTVTVGPVTEAQRQTATISPQPLAADLRSVGNRDCPSRTDSLGAALAEVIGGPVGRHALIGRTRVMTPLRVMFLVGLVFLALGWSTKAACLQSTGTGTGDQRVANWENQRAYYELCYSDTVPLYGAELLSQGKFPYKSSWIETDGSGTPQTRYDGRPAVRYMEYPVLTGMYQYVSMALAKTYTALSKLAPLPVVAEVVMFFDVAAFGLALAWLATIWATAGLAGRRIWDAALVAASPLVIFQIFTNFDALATGFAMAGLLAWARRKPVLAGVLIGLGAAAKLYPLLFLGPMVILALRTGRVRALSRTAVAAAATWLLVNLPVLVLFPRGWSEFFRLNTRRGDDMDSVYNVVKSFTGWRGFDSGLGFWQPPTVLNAVVTVLFVTGCAAIAYMALTAPKRPRLAQLVFLVVAVFLLTNKVWSPQFSLWLVPLAVLALPHRRILLAWMTIDAVVWVPRMYYLYGNPNRSLPEQFFTTTVLLRDVAVIALCALVIRQIYRPDEDLVRWGGRADDPPGGPFDRAADAPPGWLPDWLRPSGARRTPIPEAEPAAP</sequence>
<protein>
    <submittedName>
        <fullName evidence="19">Transglycosylase</fullName>
    </submittedName>
</protein>
<evidence type="ECO:0000256" key="12">
    <source>
        <dbReference type="ARBA" id="ARBA00024033"/>
    </source>
</evidence>
<evidence type="ECO:0000256" key="1">
    <source>
        <dbReference type="ARBA" id="ARBA00004651"/>
    </source>
</evidence>
<dbReference type="Proteomes" id="UP000199601">
    <property type="component" value="Unassembled WGS sequence"/>
</dbReference>
<evidence type="ECO:0000256" key="8">
    <source>
        <dbReference type="ARBA" id="ARBA00022801"/>
    </source>
</evidence>
<comment type="similarity">
    <text evidence="12">Belongs to the glycosyltransferase 87 family.</text>
</comment>
<accession>A0A0U1D305</accession>
<comment type="catalytic activity">
    <reaction evidence="14">
        <text>[GlcNAc-(1-&gt;4)-Mur2Ac(oyl-L-Ala-gamma-D-Glu-L-Lys-D-Ala-D-Ala)](n)-di-trans,octa-cis-undecaprenyl diphosphate + beta-D-GlcNAc-(1-&gt;4)-Mur2Ac(oyl-L-Ala-gamma-D-Glu-L-Lys-D-Ala-D-Ala)-di-trans,octa-cis-undecaprenyl diphosphate = [GlcNAc-(1-&gt;4)-Mur2Ac(oyl-L-Ala-gamma-D-Glu-L-Lys-D-Ala-D-Ala)](n+1)-di-trans,octa-cis-undecaprenyl diphosphate + di-trans,octa-cis-undecaprenyl diphosphate + H(+)</text>
        <dbReference type="Rhea" id="RHEA:23708"/>
        <dbReference type="Rhea" id="RHEA-COMP:9602"/>
        <dbReference type="Rhea" id="RHEA-COMP:9603"/>
        <dbReference type="ChEBI" id="CHEBI:15378"/>
        <dbReference type="ChEBI" id="CHEBI:58405"/>
        <dbReference type="ChEBI" id="CHEBI:60033"/>
        <dbReference type="ChEBI" id="CHEBI:78435"/>
        <dbReference type="EC" id="2.4.99.28"/>
    </reaction>
</comment>
<dbReference type="Pfam" id="PF00905">
    <property type="entry name" value="Transpeptidase"/>
    <property type="match status" value="1"/>
</dbReference>
<gene>
    <name evidence="19" type="ORF">BN000_01414</name>
</gene>
<dbReference type="InterPro" id="IPR012338">
    <property type="entry name" value="Beta-lactam/transpept-like"/>
</dbReference>
<dbReference type="PANTHER" id="PTHR32282:SF34">
    <property type="entry name" value="PENICILLIN-BINDING PROTEIN 1A"/>
    <property type="match status" value="1"/>
</dbReference>
<evidence type="ECO:0000256" key="2">
    <source>
        <dbReference type="ARBA" id="ARBA00022475"/>
    </source>
</evidence>
<feature type="region of interest" description="Disordered" evidence="15">
    <location>
        <begin position="1249"/>
        <end position="1292"/>
    </location>
</feature>
<evidence type="ECO:0000313" key="19">
    <source>
        <dbReference type="EMBL" id="CQD07110.1"/>
    </source>
</evidence>
<dbReference type="InterPro" id="IPR023346">
    <property type="entry name" value="Lysozyme-like_dom_sf"/>
</dbReference>
<dbReference type="GO" id="GO:0009002">
    <property type="term" value="F:serine-type D-Ala-D-Ala carboxypeptidase activity"/>
    <property type="evidence" value="ECO:0007669"/>
    <property type="project" value="UniProtKB-EC"/>
</dbReference>
<evidence type="ECO:0000313" key="20">
    <source>
        <dbReference type="Proteomes" id="UP000199601"/>
    </source>
</evidence>
<evidence type="ECO:0000256" key="4">
    <source>
        <dbReference type="ARBA" id="ARBA00022670"/>
    </source>
</evidence>
<evidence type="ECO:0000259" key="18">
    <source>
        <dbReference type="Pfam" id="PF00912"/>
    </source>
</evidence>
<feature type="transmembrane region" description="Helical" evidence="16">
    <location>
        <begin position="1012"/>
        <end position="1039"/>
    </location>
</feature>
<evidence type="ECO:0000256" key="11">
    <source>
        <dbReference type="ARBA" id="ARBA00023268"/>
    </source>
</evidence>
<evidence type="ECO:0000259" key="17">
    <source>
        <dbReference type="Pfam" id="PF00905"/>
    </source>
</evidence>
<feature type="domain" description="Glycosyl transferase family 51" evidence="18">
    <location>
        <begin position="125"/>
        <end position="304"/>
    </location>
</feature>
<evidence type="ECO:0000256" key="15">
    <source>
        <dbReference type="SAM" id="MobiDB-lite"/>
    </source>
</evidence>